<proteinExistence type="predicted"/>
<dbReference type="PANTHER" id="PTHR31391">
    <property type="entry name" value="B3 DOMAIN-CONTAINING PROTEIN OS11G0197600-RELATED"/>
    <property type="match status" value="1"/>
</dbReference>
<reference evidence="7 8" key="1">
    <citation type="submission" date="2024-01" db="EMBL/GenBank/DDBJ databases">
        <authorList>
            <person name="Waweru B."/>
        </authorList>
    </citation>
    <scope>NUCLEOTIDE SEQUENCE [LARGE SCALE GENOMIC DNA]</scope>
</reference>
<dbReference type="SUPFAM" id="SSF101936">
    <property type="entry name" value="DNA-binding pseudobarrel domain"/>
    <property type="match status" value="3"/>
</dbReference>
<evidence type="ECO:0000256" key="2">
    <source>
        <dbReference type="ARBA" id="ARBA00023015"/>
    </source>
</evidence>
<evidence type="ECO:0000313" key="7">
    <source>
        <dbReference type="EMBL" id="CAK7347626.1"/>
    </source>
</evidence>
<evidence type="ECO:0000313" key="8">
    <source>
        <dbReference type="Proteomes" id="UP001314170"/>
    </source>
</evidence>
<evidence type="ECO:0000256" key="1">
    <source>
        <dbReference type="ARBA" id="ARBA00004123"/>
    </source>
</evidence>
<dbReference type="Proteomes" id="UP001314170">
    <property type="component" value="Unassembled WGS sequence"/>
</dbReference>
<dbReference type="CDD" id="cd10017">
    <property type="entry name" value="B3_DNA"/>
    <property type="match status" value="3"/>
</dbReference>
<dbReference type="GO" id="GO:0003677">
    <property type="term" value="F:DNA binding"/>
    <property type="evidence" value="ECO:0007669"/>
    <property type="project" value="UniProtKB-KW"/>
</dbReference>
<name>A0AAV1SB26_9ROSI</name>
<dbReference type="EMBL" id="CAWUPB010001173">
    <property type="protein sequence ID" value="CAK7347626.1"/>
    <property type="molecule type" value="Genomic_DNA"/>
</dbReference>
<dbReference type="InterPro" id="IPR003340">
    <property type="entry name" value="B3_DNA-bd"/>
</dbReference>
<dbReference type="Gene3D" id="2.40.330.10">
    <property type="entry name" value="DNA-binding pseudobarrel domain"/>
    <property type="match status" value="3"/>
</dbReference>
<feature type="domain" description="TF-B3" evidence="6">
    <location>
        <begin position="1"/>
        <end position="69"/>
    </location>
</feature>
<keyword evidence="4" id="KW-0804">Transcription</keyword>
<evidence type="ECO:0000259" key="6">
    <source>
        <dbReference type="PROSITE" id="PS50863"/>
    </source>
</evidence>
<accession>A0AAV1SB26</accession>
<sequence length="520" mass="57827">MEGKTSGLVSLMGPSGDVWTADLTQEADDVLFSNGWSKFVRDHFLECGDLLVFRYHGELCFSVQVFDQSACEKEAAFHSKCSQDCSEFCGSKGQKREREEPGSLENKFSYVRKKVREGSFEFHSECIEKKGEAQINACDVGGCRRVGVITTEESFSHETNQCGNPANCFTTPSQSKACTEKQGKEEVAIRKRFGKDDDLKLHDRGHVSNFSEREKSVAESFISCFPYFVRIMKQFNVSGSYTLNIPYQFSMAHLPNCRTEIILRTIKGACWTVTSVPTTRVHTSHTLCGGWMAFVRSNDINVGDVCIFELVHEYELRVFIVRVGNEGPDFETGKVASIGENTGCAATVHKTESFPKKSRRNCLKLHSKLIKQAEIFDKKGFKESQPTGFLRHGNGTKDSASVVLCSMSRTGNGKPLPVVQKIPHQFSAAYLPNCKTEVVLRNLRGECWTVNSLPDSKGRAVHTFCGGWIAFVRDNNIKIGDICMFELVGKCQMQVQISGVGQEAVNHQIGKPTSCGSVLQ</sequence>
<evidence type="ECO:0000256" key="3">
    <source>
        <dbReference type="ARBA" id="ARBA00023125"/>
    </source>
</evidence>
<keyword evidence="2" id="KW-0805">Transcription regulation</keyword>
<dbReference type="GO" id="GO:0005634">
    <property type="term" value="C:nucleus"/>
    <property type="evidence" value="ECO:0007669"/>
    <property type="project" value="UniProtKB-SubCell"/>
</dbReference>
<dbReference type="PANTHER" id="PTHR31391:SF106">
    <property type="entry name" value="B3 DOMAIN-CONTAINING PROTEIN OS01G0723500"/>
    <property type="match status" value="1"/>
</dbReference>
<feature type="domain" description="TF-B3" evidence="6">
    <location>
        <begin position="422"/>
        <end position="501"/>
    </location>
</feature>
<dbReference type="InterPro" id="IPR015300">
    <property type="entry name" value="DNA-bd_pseudobarrel_sf"/>
</dbReference>
<keyword evidence="8" id="KW-1185">Reference proteome</keyword>
<gene>
    <name evidence="7" type="ORF">DCAF_LOCUS20314</name>
</gene>
<protein>
    <recommendedName>
        <fullName evidence="6">TF-B3 domain-containing protein</fullName>
    </recommendedName>
</protein>
<evidence type="ECO:0000256" key="5">
    <source>
        <dbReference type="ARBA" id="ARBA00023242"/>
    </source>
</evidence>
<dbReference type="InterPro" id="IPR044837">
    <property type="entry name" value="REM16-like"/>
</dbReference>
<comment type="subcellular location">
    <subcellularLocation>
        <location evidence="1">Nucleus</location>
    </subcellularLocation>
</comment>
<dbReference type="SMART" id="SM01019">
    <property type="entry name" value="B3"/>
    <property type="match status" value="3"/>
</dbReference>
<evidence type="ECO:0000256" key="4">
    <source>
        <dbReference type="ARBA" id="ARBA00023163"/>
    </source>
</evidence>
<dbReference type="AlphaFoldDB" id="A0AAV1SB26"/>
<keyword evidence="5" id="KW-0539">Nucleus</keyword>
<dbReference type="Pfam" id="PF02362">
    <property type="entry name" value="B3"/>
    <property type="match status" value="3"/>
</dbReference>
<keyword evidence="3" id="KW-0238">DNA-binding</keyword>
<dbReference type="PROSITE" id="PS50863">
    <property type="entry name" value="B3"/>
    <property type="match status" value="3"/>
</dbReference>
<feature type="domain" description="TF-B3" evidence="6">
    <location>
        <begin position="228"/>
        <end position="324"/>
    </location>
</feature>
<organism evidence="7 8">
    <name type="scientific">Dovyalis caffra</name>
    <dbReference type="NCBI Taxonomy" id="77055"/>
    <lineage>
        <taxon>Eukaryota</taxon>
        <taxon>Viridiplantae</taxon>
        <taxon>Streptophyta</taxon>
        <taxon>Embryophyta</taxon>
        <taxon>Tracheophyta</taxon>
        <taxon>Spermatophyta</taxon>
        <taxon>Magnoliopsida</taxon>
        <taxon>eudicotyledons</taxon>
        <taxon>Gunneridae</taxon>
        <taxon>Pentapetalae</taxon>
        <taxon>rosids</taxon>
        <taxon>fabids</taxon>
        <taxon>Malpighiales</taxon>
        <taxon>Salicaceae</taxon>
        <taxon>Flacourtieae</taxon>
        <taxon>Dovyalis</taxon>
    </lineage>
</organism>
<comment type="caution">
    <text evidence="7">The sequence shown here is derived from an EMBL/GenBank/DDBJ whole genome shotgun (WGS) entry which is preliminary data.</text>
</comment>